<gene>
    <name evidence="2" type="ORF">JYU34_008158</name>
</gene>
<dbReference type="Pfam" id="PF00078">
    <property type="entry name" value="RVT_1"/>
    <property type="match status" value="1"/>
</dbReference>
<dbReference type="PANTHER" id="PTHR33332">
    <property type="entry name" value="REVERSE TRANSCRIPTASE DOMAIN-CONTAINING PROTEIN"/>
    <property type="match status" value="1"/>
</dbReference>
<evidence type="ECO:0000313" key="2">
    <source>
        <dbReference type="EMBL" id="KAG7306730.1"/>
    </source>
</evidence>
<comment type="caution">
    <text evidence="2">The sequence shown here is derived from an EMBL/GenBank/DDBJ whole genome shotgun (WGS) entry which is preliminary data.</text>
</comment>
<organism evidence="2 3">
    <name type="scientific">Plutella xylostella</name>
    <name type="common">Diamondback moth</name>
    <name type="synonym">Plutella maculipennis</name>
    <dbReference type="NCBI Taxonomy" id="51655"/>
    <lineage>
        <taxon>Eukaryota</taxon>
        <taxon>Metazoa</taxon>
        <taxon>Ecdysozoa</taxon>
        <taxon>Arthropoda</taxon>
        <taxon>Hexapoda</taxon>
        <taxon>Insecta</taxon>
        <taxon>Pterygota</taxon>
        <taxon>Neoptera</taxon>
        <taxon>Endopterygota</taxon>
        <taxon>Lepidoptera</taxon>
        <taxon>Glossata</taxon>
        <taxon>Ditrysia</taxon>
        <taxon>Yponomeutoidea</taxon>
        <taxon>Plutellidae</taxon>
        <taxon>Plutella</taxon>
    </lineage>
</organism>
<proteinExistence type="predicted"/>
<dbReference type="EMBL" id="JAHIBW010000011">
    <property type="protein sequence ID" value="KAG7306730.1"/>
    <property type="molecule type" value="Genomic_DNA"/>
</dbReference>
<dbReference type="PROSITE" id="PS50878">
    <property type="entry name" value="RT_POL"/>
    <property type="match status" value="1"/>
</dbReference>
<dbReference type="InterPro" id="IPR000477">
    <property type="entry name" value="RT_dom"/>
</dbReference>
<evidence type="ECO:0000259" key="1">
    <source>
        <dbReference type="PROSITE" id="PS50878"/>
    </source>
</evidence>
<feature type="domain" description="Reverse transcriptase" evidence="1">
    <location>
        <begin position="21"/>
        <end position="293"/>
    </location>
</feature>
<keyword evidence="3" id="KW-1185">Reference proteome</keyword>
<dbReference type="CDD" id="cd01650">
    <property type="entry name" value="RT_nLTR_like"/>
    <property type="match status" value="1"/>
</dbReference>
<dbReference type="Proteomes" id="UP000823941">
    <property type="component" value="Chromosome 11"/>
</dbReference>
<sequence length="484" mass="53350">MDLLHTAAGALAGVLAELYNECLKHGIYPTTFKMSKIAPIFKGKGGKENIDGYRPVSVIPAAAKVFENGLSSRLVEFLESTAALSERQYAYRAGRSTTAMARELLRRVVGARENKLQVAVVFCDLSKAFDVANHDVLATKMNYYGISGPSLALLTNSMRQRSQVVVGEGGSIRSDPLTTTMGVAQGSSLSNIMFSLLLNDLPQSIDTAHMLMYADDVAGVVVAPNIEQLEQRLNETATKLAQWFGMNGMVLNISKTQFIHFNLAGQPPKAISVRAGDAVVEQTKAATFLGFILDRGLTWDAHIDKVCGKLGSACFALNRLARTVPAEVVRTCYFATVHSLLQYGAELWGRAADWERAFRMQKRAVRAIARVSQDTSARPYFKSLGIMTLPSIVIYQVAMYVRDNYDSYQTHGDVHHRNTRRANKLMALGRGLAKSGKLTHVMGPAVYNKLPVAITEAPSHDRFKSALKRWLVEQAFYRCDEFIN</sequence>
<evidence type="ECO:0000313" key="3">
    <source>
        <dbReference type="Proteomes" id="UP000823941"/>
    </source>
</evidence>
<reference evidence="2 3" key="1">
    <citation type="submission" date="2021-06" db="EMBL/GenBank/DDBJ databases">
        <title>A haploid diamondback moth (Plutella xylostella L.) genome assembly resolves 31 chromosomes and identifies a diamide resistance mutation.</title>
        <authorList>
            <person name="Ward C.M."/>
            <person name="Perry K.D."/>
            <person name="Baker G."/>
            <person name="Powis K."/>
            <person name="Heckel D.G."/>
            <person name="Baxter S.W."/>
        </authorList>
    </citation>
    <scope>NUCLEOTIDE SEQUENCE [LARGE SCALE GENOMIC DNA]</scope>
    <source>
        <strain evidence="2 3">LV</strain>
        <tissue evidence="2">Single pupa</tissue>
    </source>
</reference>
<protein>
    <recommendedName>
        <fullName evidence="1">Reverse transcriptase domain-containing protein</fullName>
    </recommendedName>
</protein>
<name>A0ABQ7QNW1_PLUXY</name>
<accession>A0ABQ7QNW1</accession>